<keyword evidence="1 2" id="KW-0238">DNA-binding</keyword>
<evidence type="ECO:0000256" key="3">
    <source>
        <dbReference type="SAM" id="MobiDB-lite"/>
    </source>
</evidence>
<dbReference type="SUPFAM" id="SSF46894">
    <property type="entry name" value="C-terminal effector domain of the bipartite response regulators"/>
    <property type="match status" value="1"/>
</dbReference>
<dbReference type="PROSITE" id="PS51755">
    <property type="entry name" value="OMPR_PHOB"/>
    <property type="match status" value="1"/>
</dbReference>
<evidence type="ECO:0000256" key="1">
    <source>
        <dbReference type="ARBA" id="ARBA00023125"/>
    </source>
</evidence>
<dbReference type="SUPFAM" id="SSF52172">
    <property type="entry name" value="CheY-like"/>
    <property type="match status" value="1"/>
</dbReference>
<accession>A0ABX6C4T4</accession>
<dbReference type="EMBL" id="CP042829">
    <property type="protein sequence ID" value="QFG04181.1"/>
    <property type="molecule type" value="Genomic_DNA"/>
</dbReference>
<dbReference type="PANTHER" id="PTHR48111">
    <property type="entry name" value="REGULATOR OF RPOS"/>
    <property type="match status" value="1"/>
</dbReference>
<evidence type="ECO:0000313" key="5">
    <source>
        <dbReference type="EMBL" id="QFG04181.1"/>
    </source>
</evidence>
<proteinExistence type="predicted"/>
<dbReference type="InterPro" id="IPR001867">
    <property type="entry name" value="OmpR/PhoB-type_DNA-bd"/>
</dbReference>
<reference evidence="5 6" key="2">
    <citation type="submission" date="2019-10" db="EMBL/GenBank/DDBJ databases">
        <title>Thermopilla bonchosmolovskayae gen. nov., sp. nov., a moderately thermophilic Chloroflexi bacterium from a Chukotka hot spring (Arctic, Russia), representing a novel classis Thermopillaia, which include previously uncultivated lineage OLB14.</title>
        <authorList>
            <person name="Kochetkova T.V."/>
            <person name="Zayulina K.S."/>
            <person name="Zhigarkov V.S."/>
            <person name="Minaev N.V."/>
            <person name="Novikov A."/>
            <person name="Toshchakov S.V."/>
            <person name="Elcheninov A.G."/>
            <person name="Kublanov I.V."/>
        </authorList>
    </citation>
    <scope>NUCLEOTIDE SEQUENCE [LARGE SCALE GENOMIC DNA]</scope>
    <source>
        <strain evidence="5 6">3753O</strain>
    </source>
</reference>
<keyword evidence="6" id="KW-1185">Reference proteome</keyword>
<feature type="compositionally biased region" description="Basic and acidic residues" evidence="3">
    <location>
        <begin position="8"/>
        <end position="23"/>
    </location>
</feature>
<dbReference type="SMART" id="SM00862">
    <property type="entry name" value="Trans_reg_C"/>
    <property type="match status" value="1"/>
</dbReference>
<feature type="region of interest" description="Disordered" evidence="3">
    <location>
        <begin position="1"/>
        <end position="23"/>
    </location>
</feature>
<dbReference type="InterPro" id="IPR016032">
    <property type="entry name" value="Sig_transdc_resp-reg_C-effctor"/>
</dbReference>
<gene>
    <name evidence="5" type="ORF">Tbon_13165</name>
</gene>
<feature type="DNA-binding region" description="OmpR/PhoB-type" evidence="2">
    <location>
        <begin position="159"/>
        <end position="260"/>
    </location>
</feature>
<evidence type="ECO:0000313" key="6">
    <source>
        <dbReference type="Proteomes" id="UP000326331"/>
    </source>
</evidence>
<feature type="domain" description="OmpR/PhoB-type" evidence="4">
    <location>
        <begin position="159"/>
        <end position="260"/>
    </location>
</feature>
<name>A0ABX6C4T4_9CHLR</name>
<evidence type="ECO:0000256" key="2">
    <source>
        <dbReference type="PROSITE-ProRule" id="PRU01091"/>
    </source>
</evidence>
<dbReference type="CDD" id="cd00383">
    <property type="entry name" value="trans_reg_C"/>
    <property type="match status" value="1"/>
</dbReference>
<dbReference type="PANTHER" id="PTHR48111:SF50">
    <property type="entry name" value="KDP OPERON TRANSCRIPTIONAL REGULATORY PROTEIN KDPE"/>
    <property type="match status" value="1"/>
</dbReference>
<evidence type="ECO:0000259" key="4">
    <source>
        <dbReference type="PROSITE" id="PS51755"/>
    </source>
</evidence>
<dbReference type="Proteomes" id="UP000326331">
    <property type="component" value="Chromosome"/>
</dbReference>
<sequence length="274" mass="30691">MPGRGPRTGRERPPGGDGMADRFNDGFRSQVAFVTHTRDYRSADVLPSLARHGFTTTERPHDRETERLLAQFDPDLVVLAIDPRHDEDIALVRQVARACKAQVIVVAPGPHPHGLSLALEAGADVCLRDTDGPEMFHAQLGAMMRRKMAAQAEPEEEGPSTISVRDLVLDFDRCQAVRNGETIPLTPTEFKILAYLAKNAGKVVSPVEILRAVQDYTYSEREAQEIVKVYIRRIRRKVEHDPAEPSYIVNVRGFGYMLERRSNRRDVVRATEAA</sequence>
<dbReference type="InterPro" id="IPR011006">
    <property type="entry name" value="CheY-like_superfamily"/>
</dbReference>
<dbReference type="InterPro" id="IPR039420">
    <property type="entry name" value="WalR-like"/>
</dbReference>
<protein>
    <submittedName>
        <fullName evidence="5">Response regulator transcription factor</fullName>
    </submittedName>
</protein>
<organism evidence="5 6">
    <name type="scientific">Tepidiforma bonchosmolovskayae</name>
    <dbReference type="NCBI Taxonomy" id="2601677"/>
    <lineage>
        <taxon>Bacteria</taxon>
        <taxon>Bacillati</taxon>
        <taxon>Chloroflexota</taxon>
        <taxon>Tepidiformia</taxon>
        <taxon>Tepidiformales</taxon>
        <taxon>Tepidiformaceae</taxon>
        <taxon>Tepidiforma</taxon>
    </lineage>
</organism>
<dbReference type="Pfam" id="PF00486">
    <property type="entry name" value="Trans_reg_C"/>
    <property type="match status" value="1"/>
</dbReference>
<dbReference type="InterPro" id="IPR036388">
    <property type="entry name" value="WH-like_DNA-bd_sf"/>
</dbReference>
<reference evidence="5 6" key="1">
    <citation type="submission" date="2019-08" db="EMBL/GenBank/DDBJ databases">
        <authorList>
            <person name="Toschakov S.V."/>
        </authorList>
    </citation>
    <scope>NUCLEOTIDE SEQUENCE [LARGE SCALE GENOMIC DNA]</scope>
    <source>
        <strain evidence="5 6">3753O</strain>
    </source>
</reference>
<dbReference type="Gene3D" id="1.10.10.10">
    <property type="entry name" value="Winged helix-like DNA-binding domain superfamily/Winged helix DNA-binding domain"/>
    <property type="match status" value="1"/>
</dbReference>